<feature type="compositionally biased region" description="Acidic residues" evidence="2">
    <location>
        <begin position="23"/>
        <end position="33"/>
    </location>
</feature>
<dbReference type="Pfam" id="PF00868">
    <property type="entry name" value="Transglut_N"/>
    <property type="match status" value="1"/>
</dbReference>
<evidence type="ECO:0000259" key="3">
    <source>
        <dbReference type="Pfam" id="PF00868"/>
    </source>
</evidence>
<dbReference type="Proteomes" id="UP000694427">
    <property type="component" value="Unplaced"/>
</dbReference>
<name>A0A8C1KWR8_CYPCA</name>
<protein>
    <recommendedName>
        <fullName evidence="3">Transglutaminase N-terminal domain-containing protein</fullName>
    </recommendedName>
</protein>
<dbReference type="GO" id="GO:0003810">
    <property type="term" value="F:protein-glutamine gamma-glutamyltransferase activity"/>
    <property type="evidence" value="ECO:0007669"/>
    <property type="project" value="TreeGrafter"/>
</dbReference>
<dbReference type="PANTHER" id="PTHR11590">
    <property type="entry name" value="PROTEIN-GLUTAMINE GAMMA-GLUTAMYLTRANSFERASE"/>
    <property type="match status" value="1"/>
</dbReference>
<feature type="compositionally biased region" description="Low complexity" evidence="2">
    <location>
        <begin position="8"/>
        <end position="22"/>
    </location>
</feature>
<dbReference type="Ensembl" id="ENSCCRT00010057584.1">
    <property type="protein sequence ID" value="ENSCCRP00010052515.1"/>
    <property type="gene ID" value="ENSCCRG00010022271.1"/>
</dbReference>
<keyword evidence="5" id="KW-1185">Reference proteome</keyword>
<feature type="region of interest" description="Disordered" evidence="2">
    <location>
        <begin position="1"/>
        <end position="35"/>
    </location>
</feature>
<dbReference type="InterPro" id="IPR001102">
    <property type="entry name" value="Transglutaminase_N"/>
</dbReference>
<evidence type="ECO:0000313" key="5">
    <source>
        <dbReference type="Proteomes" id="UP000694427"/>
    </source>
</evidence>
<evidence type="ECO:0000256" key="2">
    <source>
        <dbReference type="SAM" id="MobiDB-lite"/>
    </source>
</evidence>
<dbReference type="SUPFAM" id="SSF54001">
    <property type="entry name" value="Cysteine proteinases"/>
    <property type="match status" value="1"/>
</dbReference>
<dbReference type="PANTHER" id="PTHR11590:SF49">
    <property type="entry name" value="PROTEIN-GLUTAMINE GAMMA-GLUTAMYLTRANSFERASE K"/>
    <property type="match status" value="1"/>
</dbReference>
<comment type="similarity">
    <text evidence="1">Belongs to the transglutaminase superfamily. Transglutaminase family.</text>
</comment>
<dbReference type="InterPro" id="IPR050779">
    <property type="entry name" value="Transglutaminase"/>
</dbReference>
<accession>A0A8C1KWR8</accession>
<dbReference type="InterPro" id="IPR014756">
    <property type="entry name" value="Ig_E-set"/>
</dbReference>
<dbReference type="SUPFAM" id="SSF81296">
    <property type="entry name" value="E set domains"/>
    <property type="match status" value="1"/>
</dbReference>
<dbReference type="Gene3D" id="2.60.40.10">
    <property type="entry name" value="Immunoglobulins"/>
    <property type="match status" value="1"/>
</dbReference>
<feature type="domain" description="Transglutaminase N-terminal" evidence="3">
    <location>
        <begin position="48"/>
        <end position="140"/>
    </location>
</feature>
<dbReference type="GO" id="GO:0007399">
    <property type="term" value="P:nervous system development"/>
    <property type="evidence" value="ECO:0007669"/>
    <property type="project" value="UniProtKB-ARBA"/>
</dbReference>
<dbReference type="InterPro" id="IPR038765">
    <property type="entry name" value="Papain-like_cys_pep_sf"/>
</dbReference>
<dbReference type="Gene3D" id="3.90.260.10">
    <property type="entry name" value="Transglutaminase-like"/>
    <property type="match status" value="1"/>
</dbReference>
<dbReference type="InterPro" id="IPR013783">
    <property type="entry name" value="Ig-like_fold"/>
</dbReference>
<evidence type="ECO:0000256" key="1">
    <source>
        <dbReference type="ARBA" id="ARBA00005968"/>
    </source>
</evidence>
<organism evidence="4 5">
    <name type="scientific">Cyprinus carpio</name>
    <name type="common">Common carp</name>
    <dbReference type="NCBI Taxonomy" id="7962"/>
    <lineage>
        <taxon>Eukaryota</taxon>
        <taxon>Metazoa</taxon>
        <taxon>Chordata</taxon>
        <taxon>Craniata</taxon>
        <taxon>Vertebrata</taxon>
        <taxon>Euteleostomi</taxon>
        <taxon>Actinopterygii</taxon>
        <taxon>Neopterygii</taxon>
        <taxon>Teleostei</taxon>
        <taxon>Ostariophysi</taxon>
        <taxon>Cypriniformes</taxon>
        <taxon>Cyprinidae</taxon>
        <taxon>Cyprininae</taxon>
        <taxon>Cyprinus</taxon>
    </lineage>
</organism>
<proteinExistence type="inferred from homology"/>
<dbReference type="AlphaFoldDB" id="A0A8C1KWR8"/>
<reference evidence="4" key="1">
    <citation type="submission" date="2025-08" db="UniProtKB">
        <authorList>
            <consortium name="Ensembl"/>
        </authorList>
    </citation>
    <scope>IDENTIFICATION</scope>
</reference>
<dbReference type="InterPro" id="IPR036985">
    <property type="entry name" value="Transglutaminase-like_sf"/>
</dbReference>
<evidence type="ECO:0000313" key="4">
    <source>
        <dbReference type="Ensembl" id="ENSCCRP00010052515.1"/>
    </source>
</evidence>
<sequence>MSRSYTNTTGGPSASVSAATTSGEEEEEEEEGDSSAVYLHEKESTMRFDHHTDAYFSDKLIVRRGQTFQMWIEFSRPFNPKSDNLQLQLNTGILISVPLVNVLEDRRWEMKIVEQKDKRVRLAVNTLPSASIGCYKVTVESFSPRGKLLFPCTPNDVYLLFNPWCEDDAVYLDNEAERKEYVLNSMGRIYYGTVQQIGTRTWNFAQVNNNNKNKQQQINNKHNIK</sequence>
<reference evidence="4" key="2">
    <citation type="submission" date="2025-09" db="UniProtKB">
        <authorList>
            <consortium name="Ensembl"/>
        </authorList>
    </citation>
    <scope>IDENTIFICATION</scope>
</reference>